<dbReference type="Proteomes" id="UP001381693">
    <property type="component" value="Unassembled WGS sequence"/>
</dbReference>
<name>A0AAN8ZQ26_HALRR</name>
<accession>A0AAN8ZQ26</accession>
<evidence type="ECO:0000313" key="2">
    <source>
        <dbReference type="Proteomes" id="UP001381693"/>
    </source>
</evidence>
<proteinExistence type="predicted"/>
<protein>
    <submittedName>
        <fullName evidence="1">Uncharacterized protein</fullName>
    </submittedName>
</protein>
<comment type="caution">
    <text evidence="1">The sequence shown here is derived from an EMBL/GenBank/DDBJ whole genome shotgun (WGS) entry which is preliminary data.</text>
</comment>
<sequence>MPRVKPYRAVQRLSWHRHAEGGVQGEESVKEIVNKENKDEFVGIQTPSTMLSKGVLCVGCCKYLKR</sequence>
<gene>
    <name evidence="1" type="ORF">SK128_022273</name>
</gene>
<organism evidence="1 2">
    <name type="scientific">Halocaridina rubra</name>
    <name type="common">Hawaiian red shrimp</name>
    <dbReference type="NCBI Taxonomy" id="373956"/>
    <lineage>
        <taxon>Eukaryota</taxon>
        <taxon>Metazoa</taxon>
        <taxon>Ecdysozoa</taxon>
        <taxon>Arthropoda</taxon>
        <taxon>Crustacea</taxon>
        <taxon>Multicrustacea</taxon>
        <taxon>Malacostraca</taxon>
        <taxon>Eumalacostraca</taxon>
        <taxon>Eucarida</taxon>
        <taxon>Decapoda</taxon>
        <taxon>Pleocyemata</taxon>
        <taxon>Caridea</taxon>
        <taxon>Atyoidea</taxon>
        <taxon>Atyidae</taxon>
        <taxon>Halocaridina</taxon>
    </lineage>
</organism>
<dbReference type="AlphaFoldDB" id="A0AAN8ZQ26"/>
<evidence type="ECO:0000313" key="1">
    <source>
        <dbReference type="EMBL" id="KAK7043289.1"/>
    </source>
</evidence>
<reference evidence="1 2" key="1">
    <citation type="submission" date="2023-11" db="EMBL/GenBank/DDBJ databases">
        <title>Halocaridina rubra genome assembly.</title>
        <authorList>
            <person name="Smith C."/>
        </authorList>
    </citation>
    <scope>NUCLEOTIDE SEQUENCE [LARGE SCALE GENOMIC DNA]</scope>
    <source>
        <strain evidence="1">EP-1</strain>
        <tissue evidence="1">Whole</tissue>
    </source>
</reference>
<feature type="non-terminal residue" evidence="1">
    <location>
        <position position="66"/>
    </location>
</feature>
<keyword evidence="2" id="KW-1185">Reference proteome</keyword>
<dbReference type="EMBL" id="JAXCGZ010021824">
    <property type="protein sequence ID" value="KAK7043289.1"/>
    <property type="molecule type" value="Genomic_DNA"/>
</dbReference>